<feature type="transmembrane region" description="Helical" evidence="1">
    <location>
        <begin position="26"/>
        <end position="47"/>
    </location>
</feature>
<dbReference type="OrthoDB" id="5503500at2"/>
<dbReference type="EMBL" id="CP042467">
    <property type="protein sequence ID" value="QED29486.1"/>
    <property type="molecule type" value="Genomic_DNA"/>
</dbReference>
<dbReference type="KEGG" id="bbae:FRD01_20055"/>
<keyword evidence="3" id="KW-1185">Reference proteome</keyword>
<dbReference type="AlphaFoldDB" id="A0A5B8Y0L7"/>
<dbReference type="RefSeq" id="WP_146962719.1">
    <property type="nucleotide sequence ID" value="NZ_CP042467.1"/>
</dbReference>
<evidence type="ECO:0000313" key="3">
    <source>
        <dbReference type="Proteomes" id="UP000321595"/>
    </source>
</evidence>
<keyword evidence="1" id="KW-0472">Membrane</keyword>
<gene>
    <name evidence="2" type="ORF">FRD01_20055</name>
</gene>
<protein>
    <submittedName>
        <fullName evidence="2">Uncharacterized protein</fullName>
    </submittedName>
</protein>
<proteinExistence type="predicted"/>
<organism evidence="2 3">
    <name type="scientific">Microvenator marinus</name>
    <dbReference type="NCBI Taxonomy" id="2600177"/>
    <lineage>
        <taxon>Bacteria</taxon>
        <taxon>Deltaproteobacteria</taxon>
        <taxon>Bradymonadales</taxon>
        <taxon>Microvenatoraceae</taxon>
        <taxon>Microvenator</taxon>
    </lineage>
</organism>
<evidence type="ECO:0000256" key="1">
    <source>
        <dbReference type="SAM" id="Phobius"/>
    </source>
</evidence>
<accession>A0A5B8Y0L7</accession>
<sequence length="205" mass="22935">MEEKNKSSDPLIEELRAAESKRNKKTLLVSAVILGLALSLLAITWAYSESLIGPRVDIEAGEAEVLEDTNDPACRAVIASVGEHQETWNTLRKDLRQDLLGEDSAKVEALLKRVAELKAGLAKDFDASKEANLRFDDSRKELDTWFKFVDRELDVFVKLPTEKAELEDPEDKLNRALVATEDAFQNFRVWHTSSLHPCGAAKDAK</sequence>
<keyword evidence="1" id="KW-1133">Transmembrane helix</keyword>
<keyword evidence="1" id="KW-0812">Transmembrane</keyword>
<name>A0A5B8Y0L7_9DELT</name>
<evidence type="ECO:0000313" key="2">
    <source>
        <dbReference type="EMBL" id="QED29486.1"/>
    </source>
</evidence>
<dbReference type="Proteomes" id="UP000321595">
    <property type="component" value="Chromosome"/>
</dbReference>
<reference evidence="2 3" key="1">
    <citation type="submission" date="2019-08" db="EMBL/GenBank/DDBJ databases">
        <authorList>
            <person name="Liang Q."/>
        </authorList>
    </citation>
    <scope>NUCLEOTIDE SEQUENCE [LARGE SCALE GENOMIC DNA]</scope>
    <source>
        <strain evidence="2 3">V1718</strain>
    </source>
</reference>